<reference evidence="8" key="1">
    <citation type="submission" date="2008-05" db="EMBL/GenBank/DDBJ databases">
        <authorList>
            <person name="Strittmatter A."/>
            <person name="Liesegang H."/>
            <person name="Rabus R."/>
            <person name="Decker I."/>
            <person name="Amann J."/>
            <person name="Andres S."/>
            <person name="Henne A."/>
            <person name="Martinez-Arias R."/>
            <person name="Bartels D."/>
            <person name="Goesmann A."/>
            <person name="Krause L."/>
            <person name="Puehler A."/>
            <person name="Klenk H.-K."/>
            <person name="Richter M."/>
            <person name="Schueler M."/>
            <person name="Gloeckner F.O."/>
            <person name="Meyerdierks A."/>
            <person name="Widdel F."/>
            <person name="Gottschalk G."/>
            <person name="Amann R."/>
        </authorList>
    </citation>
    <scope>NUCLEOTIDE SEQUENCE</scope>
    <source>
        <strain evidence="8">HRM2</strain>
    </source>
</reference>
<feature type="transmembrane region" description="Helical" evidence="7">
    <location>
        <begin position="87"/>
        <end position="107"/>
    </location>
</feature>
<dbReference type="EMBL" id="CP001087">
    <property type="protein sequence ID" value="ACN13173.1"/>
    <property type="molecule type" value="Genomic_DNA"/>
</dbReference>
<dbReference type="EMBL" id="CP001087">
    <property type="protein sequence ID" value="ACN13247.1"/>
    <property type="molecule type" value="Genomic_DNA"/>
</dbReference>
<feature type="transmembrane region" description="Helical" evidence="7">
    <location>
        <begin position="188"/>
        <end position="212"/>
    </location>
</feature>
<feature type="transmembrane region" description="Helical" evidence="7">
    <location>
        <begin position="446"/>
        <end position="464"/>
    </location>
</feature>
<feature type="transmembrane region" description="Helical" evidence="7">
    <location>
        <begin position="137"/>
        <end position="159"/>
    </location>
</feature>
<keyword evidence="2" id="KW-0813">Transport</keyword>
<gene>
    <name evidence="9" type="primary">betT</name>
    <name evidence="8" type="ordered locus">HRM2_00500</name>
    <name evidence="9" type="ordered locus">HRM2_01240</name>
</gene>
<keyword evidence="10" id="KW-1185">Reference proteome</keyword>
<keyword evidence="6 7" id="KW-0472">Membrane</keyword>
<evidence type="ECO:0000256" key="6">
    <source>
        <dbReference type="ARBA" id="ARBA00023136"/>
    </source>
</evidence>
<keyword evidence="5 7" id="KW-1133">Transmembrane helix</keyword>
<dbReference type="HOGENOM" id="CLU_010118_6_0_7"/>
<reference evidence="8 10" key="2">
    <citation type="journal article" date="2009" name="Environ. Microbiol.">
        <title>Genome sequence of Desulfobacterium autotrophicum HRM2, a marine sulfate reducer oxidizing organic carbon completely to carbon dioxide.</title>
        <authorList>
            <person name="Strittmatter A.W."/>
            <person name="Liesegang H."/>
            <person name="Rabus R."/>
            <person name="Decker I."/>
            <person name="Amann J."/>
            <person name="Andres S."/>
            <person name="Henne A."/>
            <person name="Fricke W.F."/>
            <person name="Martinez-Arias R."/>
            <person name="Bartels D."/>
            <person name="Goesmann A."/>
            <person name="Krause L."/>
            <person name="Puehler A."/>
            <person name="Klenk H.P."/>
            <person name="Richter M."/>
            <person name="Schuler M."/>
            <person name="Gloeckner F.O."/>
            <person name="Meyerdierks A."/>
            <person name="Gottschalk G."/>
            <person name="Amann R."/>
        </authorList>
    </citation>
    <scope>NUCLEOTIDE SEQUENCE [LARGE SCALE GENOMIC DNA]</scope>
    <source>
        <strain evidence="10">ATCC 43914 / DSM 3382 / HRM2</strain>
        <strain evidence="8">HRM2</strain>
    </source>
</reference>
<evidence type="ECO:0000256" key="7">
    <source>
        <dbReference type="SAM" id="Phobius"/>
    </source>
</evidence>
<feature type="transmembrane region" description="Helical" evidence="7">
    <location>
        <begin position="260"/>
        <end position="283"/>
    </location>
</feature>
<name>C0QE56_DESAH</name>
<feature type="transmembrane region" description="Helical" evidence="7">
    <location>
        <begin position="232"/>
        <end position="248"/>
    </location>
</feature>
<feature type="transmembrane region" description="Helical" evidence="7">
    <location>
        <begin position="470"/>
        <end position="491"/>
    </location>
</feature>
<accession>C0QE56</accession>
<dbReference type="Proteomes" id="UP000000442">
    <property type="component" value="Chromosome"/>
</dbReference>
<feature type="transmembrane region" description="Helical" evidence="7">
    <location>
        <begin position="388"/>
        <end position="414"/>
    </location>
</feature>
<proteinExistence type="predicted"/>
<keyword evidence="3" id="KW-1003">Cell membrane</keyword>
<dbReference type="eggNOG" id="COG1292">
    <property type="taxonomic scope" value="Bacteria"/>
</dbReference>
<dbReference type="KEGG" id="dat:HRM2_01240"/>
<evidence type="ECO:0000256" key="3">
    <source>
        <dbReference type="ARBA" id="ARBA00022475"/>
    </source>
</evidence>
<dbReference type="Pfam" id="PF02028">
    <property type="entry name" value="BCCT"/>
    <property type="match status" value="1"/>
</dbReference>
<evidence type="ECO:0000313" key="9">
    <source>
        <dbReference type="EMBL" id="ACN13247.1"/>
    </source>
</evidence>
<feature type="transmembrane region" description="Helical" evidence="7">
    <location>
        <begin position="47"/>
        <end position="67"/>
    </location>
</feature>
<dbReference type="PANTHER" id="PTHR30047">
    <property type="entry name" value="HIGH-AFFINITY CHOLINE TRANSPORT PROTEIN-RELATED"/>
    <property type="match status" value="1"/>
</dbReference>
<dbReference type="PROSITE" id="PS01303">
    <property type="entry name" value="BCCT"/>
    <property type="match status" value="1"/>
</dbReference>
<dbReference type="InterPro" id="IPR000060">
    <property type="entry name" value="BCCT_transptr"/>
</dbReference>
<feature type="transmembrane region" description="Helical" evidence="7">
    <location>
        <begin position="315"/>
        <end position="333"/>
    </location>
</feature>
<evidence type="ECO:0000256" key="4">
    <source>
        <dbReference type="ARBA" id="ARBA00022692"/>
    </source>
</evidence>
<organism evidence="8 10">
    <name type="scientific">Desulforapulum autotrophicum (strain ATCC 43914 / DSM 3382 / VKM B-1955 / HRM2)</name>
    <name type="common">Desulfobacterium autotrophicum</name>
    <dbReference type="NCBI Taxonomy" id="177437"/>
    <lineage>
        <taxon>Bacteria</taxon>
        <taxon>Pseudomonadati</taxon>
        <taxon>Thermodesulfobacteriota</taxon>
        <taxon>Desulfobacteria</taxon>
        <taxon>Desulfobacterales</taxon>
        <taxon>Desulfobacteraceae</taxon>
        <taxon>Desulforapulum</taxon>
    </lineage>
</organism>
<dbReference type="AlphaFoldDB" id="C0QE56"/>
<dbReference type="GO" id="GO:0022857">
    <property type="term" value="F:transmembrane transporter activity"/>
    <property type="evidence" value="ECO:0007669"/>
    <property type="project" value="InterPro"/>
</dbReference>
<evidence type="ECO:0000256" key="5">
    <source>
        <dbReference type="ARBA" id="ARBA00022989"/>
    </source>
</evidence>
<dbReference type="RefSeq" id="WP_012662424.1">
    <property type="nucleotide sequence ID" value="NC_012108.1"/>
</dbReference>
<feature type="transmembrane region" description="Helical" evidence="7">
    <location>
        <begin position="345"/>
        <end position="368"/>
    </location>
</feature>
<sequence>MNKPKIDPYIFWPSVSLILAVLILLMVNPEAGRTTISSVLDSITHNFDSLIEWFTLGGFLWLIWLAFSKYGSIKLGGPDDKPEFSTFSWISVMLTAGSGFALMYWAAVEPIYYLSSPPFGIAPDSPEAAKWAISYGIFHWGFSAWGLFAMAAVGIGYTYHVRKIPFLKASVACEGVLGKYASGKVGKVIDCIILLGTVGGMGTSLGVCVPLMSACFTKEFGIAQSTGLDASVIIIWVAIFGTTAYLGLHKGIKILSDWNVYGIIVLLLFMFLVGNTSFLMSYYSQSIGVMIQNFLEMSTYTEPILKTGWPQDWTVFYWAWWVVWAVYMGLFIARVSKGRTIREMIIGSMVCPTIGTSMFYLVFGGTIVDLHLSGGNLITTLQSQGAPFVIISMLESLPLFSIVLPLFMIIGFVYQATSFQGAAYTLASMASDRLLPDEEPAPWHRLFWAIMLGVLGFVMIIIGGLKIVQIASVILAVPVYIIIAMMVFSVMKWMREDFGSKCRSRKMVYDATTKQVSEEQ</sequence>
<evidence type="ECO:0000313" key="8">
    <source>
        <dbReference type="EMBL" id="ACN13173.1"/>
    </source>
</evidence>
<evidence type="ECO:0000256" key="2">
    <source>
        <dbReference type="ARBA" id="ARBA00022448"/>
    </source>
</evidence>
<feature type="transmembrane region" description="Helical" evidence="7">
    <location>
        <begin position="9"/>
        <end position="27"/>
    </location>
</feature>
<dbReference type="InterPro" id="IPR018093">
    <property type="entry name" value="BCCT_CS"/>
</dbReference>
<dbReference type="GO" id="GO:0005886">
    <property type="term" value="C:plasma membrane"/>
    <property type="evidence" value="ECO:0007669"/>
    <property type="project" value="UniProtKB-SubCell"/>
</dbReference>
<protein>
    <submittedName>
        <fullName evidence="9">BetT</fullName>
    </submittedName>
    <submittedName>
        <fullName evidence="8">Choline/carnitine/betaine transporter (BCCT family protein)</fullName>
    </submittedName>
</protein>
<dbReference type="NCBIfam" id="TIGR00842">
    <property type="entry name" value="bcct"/>
    <property type="match status" value="1"/>
</dbReference>
<evidence type="ECO:0000256" key="1">
    <source>
        <dbReference type="ARBA" id="ARBA00004651"/>
    </source>
</evidence>
<comment type="subcellular location">
    <subcellularLocation>
        <location evidence="1">Cell membrane</location>
        <topology evidence="1">Multi-pass membrane protein</topology>
    </subcellularLocation>
</comment>
<keyword evidence="4 7" id="KW-0812">Transmembrane</keyword>
<evidence type="ECO:0000313" key="10">
    <source>
        <dbReference type="Proteomes" id="UP000000442"/>
    </source>
</evidence>
<dbReference type="OrthoDB" id="9775735at2"/>
<dbReference type="KEGG" id="dat:HRM2_00500"/>
<dbReference type="PANTHER" id="PTHR30047:SF11">
    <property type="entry name" value="L-CARNITINE_GAMMA-BUTYROBETAINE ANTIPORTER"/>
    <property type="match status" value="1"/>
</dbReference>